<feature type="domain" description="ABC transporter" evidence="6">
    <location>
        <begin position="23"/>
        <end position="254"/>
    </location>
</feature>
<keyword evidence="2" id="KW-0813">Transport</keyword>
<keyword evidence="5" id="KW-0029">Amino-acid transport</keyword>
<dbReference type="Proteomes" id="UP000325255">
    <property type="component" value="Unassembled WGS sequence"/>
</dbReference>
<name>A0A5M6J293_9PROT</name>
<evidence type="ECO:0000256" key="5">
    <source>
        <dbReference type="ARBA" id="ARBA00022970"/>
    </source>
</evidence>
<evidence type="ECO:0000256" key="1">
    <source>
        <dbReference type="ARBA" id="ARBA00005417"/>
    </source>
</evidence>
<evidence type="ECO:0000256" key="3">
    <source>
        <dbReference type="ARBA" id="ARBA00022741"/>
    </source>
</evidence>
<dbReference type="PANTHER" id="PTHR43820">
    <property type="entry name" value="HIGH-AFFINITY BRANCHED-CHAIN AMINO ACID TRANSPORT ATP-BINDING PROTEIN LIVF"/>
    <property type="match status" value="1"/>
</dbReference>
<dbReference type="Gene3D" id="3.40.50.300">
    <property type="entry name" value="P-loop containing nucleotide triphosphate hydrolases"/>
    <property type="match status" value="1"/>
</dbReference>
<dbReference type="InterPro" id="IPR052156">
    <property type="entry name" value="BCAA_Transport_ATP-bd_LivF"/>
</dbReference>
<reference evidence="7 8" key="1">
    <citation type="submission" date="2019-09" db="EMBL/GenBank/DDBJ databases">
        <title>Genome sequence of Rhodovastum atsumiense, a diverse member of the Acetobacteraceae family of non-sulfur purple photosynthetic bacteria.</title>
        <authorList>
            <person name="Meyer T."/>
            <person name="Kyndt J."/>
        </authorList>
    </citation>
    <scope>NUCLEOTIDE SEQUENCE [LARGE SCALE GENOMIC DNA]</scope>
    <source>
        <strain evidence="7 8">DSM 21279</strain>
    </source>
</reference>
<gene>
    <name evidence="7" type="ORF">F1189_00905</name>
</gene>
<dbReference type="CDD" id="cd03224">
    <property type="entry name" value="ABC_TM1139_LivF_branched"/>
    <property type="match status" value="1"/>
</dbReference>
<dbReference type="EMBL" id="VWPK01000001">
    <property type="protein sequence ID" value="KAA5614720.1"/>
    <property type="molecule type" value="Genomic_DNA"/>
</dbReference>
<dbReference type="AlphaFoldDB" id="A0A5M6J293"/>
<organism evidence="7 8">
    <name type="scientific">Rhodovastum atsumiense</name>
    <dbReference type="NCBI Taxonomy" id="504468"/>
    <lineage>
        <taxon>Bacteria</taxon>
        <taxon>Pseudomonadati</taxon>
        <taxon>Pseudomonadota</taxon>
        <taxon>Alphaproteobacteria</taxon>
        <taxon>Acetobacterales</taxon>
        <taxon>Acetobacteraceae</taxon>
        <taxon>Rhodovastum</taxon>
    </lineage>
</organism>
<dbReference type="PROSITE" id="PS50893">
    <property type="entry name" value="ABC_TRANSPORTER_2"/>
    <property type="match status" value="1"/>
</dbReference>
<dbReference type="GO" id="GO:0015658">
    <property type="term" value="F:branched-chain amino acid transmembrane transporter activity"/>
    <property type="evidence" value="ECO:0007669"/>
    <property type="project" value="TreeGrafter"/>
</dbReference>
<dbReference type="InterPro" id="IPR027417">
    <property type="entry name" value="P-loop_NTPase"/>
</dbReference>
<dbReference type="Pfam" id="PF00005">
    <property type="entry name" value="ABC_tran"/>
    <property type="match status" value="1"/>
</dbReference>
<evidence type="ECO:0000259" key="6">
    <source>
        <dbReference type="PROSITE" id="PS50893"/>
    </source>
</evidence>
<dbReference type="InterPro" id="IPR003439">
    <property type="entry name" value="ABC_transporter-like_ATP-bd"/>
</dbReference>
<keyword evidence="3" id="KW-0547">Nucleotide-binding</keyword>
<evidence type="ECO:0000256" key="2">
    <source>
        <dbReference type="ARBA" id="ARBA00022448"/>
    </source>
</evidence>
<protein>
    <submittedName>
        <fullName evidence="7">ABC transporter ATP-binding protein</fullName>
    </submittedName>
</protein>
<dbReference type="GO" id="GO:0005524">
    <property type="term" value="F:ATP binding"/>
    <property type="evidence" value="ECO:0007669"/>
    <property type="project" value="UniProtKB-KW"/>
</dbReference>
<evidence type="ECO:0000313" key="7">
    <source>
        <dbReference type="EMBL" id="KAA5614720.1"/>
    </source>
</evidence>
<evidence type="ECO:0000256" key="4">
    <source>
        <dbReference type="ARBA" id="ARBA00022840"/>
    </source>
</evidence>
<dbReference type="GO" id="GO:0016887">
    <property type="term" value="F:ATP hydrolysis activity"/>
    <property type="evidence" value="ECO:0007669"/>
    <property type="project" value="InterPro"/>
</dbReference>
<dbReference type="PANTHER" id="PTHR43820:SF6">
    <property type="entry name" value="ABC TRANSPORTER ATP-BINDING PROTEIN"/>
    <property type="match status" value="1"/>
</dbReference>
<dbReference type="GO" id="GO:0015807">
    <property type="term" value="P:L-amino acid transport"/>
    <property type="evidence" value="ECO:0007669"/>
    <property type="project" value="TreeGrafter"/>
</dbReference>
<dbReference type="OrthoDB" id="9806149at2"/>
<dbReference type="SMART" id="SM00382">
    <property type="entry name" value="AAA"/>
    <property type="match status" value="1"/>
</dbReference>
<dbReference type="InterPro" id="IPR003593">
    <property type="entry name" value="AAA+_ATPase"/>
</dbReference>
<comment type="similarity">
    <text evidence="1">Belongs to the ABC transporter superfamily.</text>
</comment>
<keyword evidence="4 7" id="KW-0067">ATP-binding</keyword>
<comment type="caution">
    <text evidence="7">The sequence shown here is derived from an EMBL/GenBank/DDBJ whole genome shotgun (WGS) entry which is preliminary data.</text>
</comment>
<evidence type="ECO:0000313" key="8">
    <source>
        <dbReference type="Proteomes" id="UP000325255"/>
    </source>
</evidence>
<keyword evidence="8" id="KW-1185">Reference proteome</keyword>
<dbReference type="SUPFAM" id="SSF52540">
    <property type="entry name" value="P-loop containing nucleoside triphosphate hydrolases"/>
    <property type="match status" value="1"/>
</dbReference>
<sequence length="259" mass="27627">MAARRRCSPTGRCWRPILAPDLIRFEDVSAGYGALTILDHLSATVRAGEITLLIGPNGAGKSTVLKTFFGLVKPSAGRILFQDEEVGGLSPAALLRRGIAFVPQGRNLFPSLSVAHNLELGAVTLPRALRAERCAEALARFPGFAERIRNQASTLSGGEQKQLEIARALLLRPEVLLIDEPSIGLSPIVSRDVFRLLRSLADAGTTVLMVEQNVRSALAIADRVLLLEGGRVVLDSPAAALLDDPDLNRVFLGRAVGAG</sequence>
<proteinExistence type="inferred from homology"/>
<accession>A0A5M6J293</accession>